<comment type="caution">
    <text evidence="1">The sequence shown here is derived from an EMBL/GenBank/DDBJ whole genome shotgun (WGS) entry which is preliminary data.</text>
</comment>
<protein>
    <submittedName>
        <fullName evidence="1">Uncharacterized protein</fullName>
    </submittedName>
</protein>
<accession>A0A645FTN5</accession>
<name>A0A645FTN5_9ZZZZ</name>
<dbReference type="EMBL" id="VSSQ01065043">
    <property type="protein sequence ID" value="MPN17837.1"/>
    <property type="molecule type" value="Genomic_DNA"/>
</dbReference>
<gene>
    <name evidence="1" type="ORF">SDC9_165192</name>
</gene>
<organism evidence="1">
    <name type="scientific">bioreactor metagenome</name>
    <dbReference type="NCBI Taxonomy" id="1076179"/>
    <lineage>
        <taxon>unclassified sequences</taxon>
        <taxon>metagenomes</taxon>
        <taxon>ecological metagenomes</taxon>
    </lineage>
</organism>
<dbReference type="AlphaFoldDB" id="A0A645FTN5"/>
<reference evidence="1" key="1">
    <citation type="submission" date="2019-08" db="EMBL/GenBank/DDBJ databases">
        <authorList>
            <person name="Kucharzyk K."/>
            <person name="Murdoch R.W."/>
            <person name="Higgins S."/>
            <person name="Loffler F."/>
        </authorList>
    </citation>
    <scope>NUCLEOTIDE SEQUENCE</scope>
</reference>
<proteinExistence type="predicted"/>
<sequence>MGVHIAVTVKVNIGIGRMVQLFVECGKVFKCKVRNIFRVAARLLTIDRIWIKGLEDFTLQHFLGA</sequence>
<evidence type="ECO:0000313" key="1">
    <source>
        <dbReference type="EMBL" id="MPN17837.1"/>
    </source>
</evidence>